<evidence type="ECO:0000313" key="8">
    <source>
        <dbReference type="Proteomes" id="UP000240830"/>
    </source>
</evidence>
<comment type="caution">
    <text evidence="7">The sequence shown here is derived from an EMBL/GenBank/DDBJ whole genome shotgun (WGS) entry which is preliminary data.</text>
</comment>
<dbReference type="GO" id="GO:0008270">
    <property type="term" value="F:zinc ion binding"/>
    <property type="evidence" value="ECO:0007669"/>
    <property type="project" value="UniProtKB-KW"/>
</dbReference>
<proteinExistence type="predicted"/>
<organism evidence="7 8">
    <name type="scientific">Paramicrosporidium saccamoebae</name>
    <dbReference type="NCBI Taxonomy" id="1246581"/>
    <lineage>
        <taxon>Eukaryota</taxon>
        <taxon>Fungi</taxon>
        <taxon>Fungi incertae sedis</taxon>
        <taxon>Cryptomycota</taxon>
        <taxon>Cryptomycota incertae sedis</taxon>
        <taxon>Paramicrosporidium</taxon>
    </lineage>
</organism>
<dbReference type="PANTHER" id="PTHR45798">
    <property type="entry name" value="RING-H2 FINGER PROTEIN ATL61-RELATED-RELATED"/>
    <property type="match status" value="1"/>
</dbReference>
<evidence type="ECO:0000256" key="5">
    <source>
        <dbReference type="SAM" id="Phobius"/>
    </source>
</evidence>
<dbReference type="Gene3D" id="3.30.40.10">
    <property type="entry name" value="Zinc/RING finger domain, C3HC4 (zinc finger)"/>
    <property type="match status" value="1"/>
</dbReference>
<dbReference type="InterPro" id="IPR001841">
    <property type="entry name" value="Znf_RING"/>
</dbReference>
<protein>
    <recommendedName>
        <fullName evidence="6">RING-type domain-containing protein</fullName>
    </recommendedName>
</protein>
<keyword evidence="8" id="KW-1185">Reference proteome</keyword>
<feature type="domain" description="RING-type" evidence="6">
    <location>
        <begin position="142"/>
        <end position="181"/>
    </location>
</feature>
<reference evidence="7 8" key="1">
    <citation type="submission" date="2016-10" db="EMBL/GenBank/DDBJ databases">
        <title>The genome of Paramicrosporidium saccamoebae is the missing link in understanding Cryptomycota and Microsporidia evolution.</title>
        <authorList>
            <person name="Quandt C.A."/>
            <person name="Beaudet D."/>
            <person name="Corsaro D."/>
            <person name="Michel R."/>
            <person name="Corradi N."/>
            <person name="James T."/>
        </authorList>
    </citation>
    <scope>NUCLEOTIDE SEQUENCE [LARGE SCALE GENOMIC DNA]</scope>
    <source>
        <strain evidence="7 8">KSL3</strain>
    </source>
</reference>
<feature type="transmembrane region" description="Helical" evidence="5">
    <location>
        <begin position="43"/>
        <end position="63"/>
    </location>
</feature>
<keyword evidence="1" id="KW-0479">Metal-binding</keyword>
<evidence type="ECO:0000313" key="7">
    <source>
        <dbReference type="EMBL" id="PJF18914.1"/>
    </source>
</evidence>
<name>A0A2H9TMF1_9FUNG</name>
<dbReference type="PANTHER" id="PTHR45798:SF88">
    <property type="entry name" value="RING-H2 FINGER PROTEIN ATL61-RELATED"/>
    <property type="match status" value="1"/>
</dbReference>
<evidence type="ECO:0000256" key="3">
    <source>
        <dbReference type="ARBA" id="ARBA00022833"/>
    </source>
</evidence>
<keyword evidence="2 4" id="KW-0863">Zinc-finger</keyword>
<dbReference type="PROSITE" id="PS50089">
    <property type="entry name" value="ZF_RING_2"/>
    <property type="match status" value="1"/>
</dbReference>
<dbReference type="Proteomes" id="UP000240830">
    <property type="component" value="Unassembled WGS sequence"/>
</dbReference>
<keyword evidence="5" id="KW-0472">Membrane</keyword>
<evidence type="ECO:0000256" key="2">
    <source>
        <dbReference type="ARBA" id="ARBA00022771"/>
    </source>
</evidence>
<feature type="transmembrane region" description="Helical" evidence="5">
    <location>
        <begin position="75"/>
        <end position="100"/>
    </location>
</feature>
<evidence type="ECO:0000259" key="6">
    <source>
        <dbReference type="PROSITE" id="PS50089"/>
    </source>
</evidence>
<dbReference type="SUPFAM" id="SSF57850">
    <property type="entry name" value="RING/U-box"/>
    <property type="match status" value="1"/>
</dbReference>
<dbReference type="Pfam" id="PF13639">
    <property type="entry name" value="zf-RING_2"/>
    <property type="match status" value="1"/>
</dbReference>
<dbReference type="SMART" id="SM00184">
    <property type="entry name" value="RING"/>
    <property type="match status" value="1"/>
</dbReference>
<dbReference type="InterPro" id="IPR052788">
    <property type="entry name" value="RING-type_E3_ligase_ATL"/>
</dbReference>
<keyword evidence="5" id="KW-1133">Transmembrane helix</keyword>
<keyword evidence="5" id="KW-0812">Transmembrane</keyword>
<dbReference type="OrthoDB" id="8062037at2759"/>
<accession>A0A2H9TMF1</accession>
<sequence>MVIAVVAAYQRKPSCHCFLAAAVYIDEGLRIDQRLPLVSRAPAVFNLLMVIYAASVGAAGVFHSLWMKPSHRTDMLFVLSLHSLMLSFMGTTHIVCRFYYQRLFFQWIRRGQDITDLEDVVVNHPPVDVSPYVVEVEESSECPICSDTITDRVCVLPCQHKFHVVCAETWLRRVPSCPMCRVRVSLRSLPVTAN</sequence>
<gene>
    <name evidence="7" type="ORF">PSACC_01266</name>
</gene>
<keyword evidence="3" id="KW-0862">Zinc</keyword>
<dbReference type="InterPro" id="IPR013083">
    <property type="entry name" value="Znf_RING/FYVE/PHD"/>
</dbReference>
<dbReference type="EMBL" id="MTSL01000095">
    <property type="protein sequence ID" value="PJF18914.1"/>
    <property type="molecule type" value="Genomic_DNA"/>
</dbReference>
<dbReference type="AlphaFoldDB" id="A0A2H9TMF1"/>
<evidence type="ECO:0000256" key="4">
    <source>
        <dbReference type="PROSITE-ProRule" id="PRU00175"/>
    </source>
</evidence>
<evidence type="ECO:0000256" key="1">
    <source>
        <dbReference type="ARBA" id="ARBA00022723"/>
    </source>
</evidence>